<evidence type="ECO:0000313" key="3">
    <source>
        <dbReference type="Proteomes" id="UP000515158"/>
    </source>
</evidence>
<dbReference type="Gene3D" id="1.10.150.50">
    <property type="entry name" value="Transcription Factor, Ets-1"/>
    <property type="match status" value="1"/>
</dbReference>
<gene>
    <name evidence="4" type="primary">LOC117651805</name>
</gene>
<name>A0A6P9A2L4_THRPL</name>
<dbReference type="AlphaFoldDB" id="A0A6P9A2L4"/>
<dbReference type="GeneID" id="117651805"/>
<dbReference type="InterPro" id="IPR001660">
    <property type="entry name" value="SAM"/>
</dbReference>
<protein>
    <submittedName>
        <fullName evidence="4">Uncharacterized protein LOC117651805 isoform X1</fullName>
    </submittedName>
</protein>
<dbReference type="CDD" id="cd09487">
    <property type="entry name" value="SAM_superfamily"/>
    <property type="match status" value="1"/>
</dbReference>
<reference evidence="4" key="1">
    <citation type="submission" date="2025-08" db="UniProtKB">
        <authorList>
            <consortium name="RefSeq"/>
        </authorList>
    </citation>
    <scope>IDENTIFICATION</scope>
    <source>
        <tissue evidence="4">Total insect</tissue>
    </source>
</reference>
<feature type="compositionally biased region" description="Basic and acidic residues" evidence="1">
    <location>
        <begin position="113"/>
        <end position="125"/>
    </location>
</feature>
<evidence type="ECO:0000259" key="2">
    <source>
        <dbReference type="Pfam" id="PF00536"/>
    </source>
</evidence>
<feature type="compositionally biased region" description="Polar residues" evidence="1">
    <location>
        <begin position="103"/>
        <end position="112"/>
    </location>
</feature>
<feature type="region of interest" description="Disordered" evidence="1">
    <location>
        <begin position="94"/>
        <end position="149"/>
    </location>
</feature>
<dbReference type="Proteomes" id="UP000515158">
    <property type="component" value="Unplaced"/>
</dbReference>
<dbReference type="InterPro" id="IPR013761">
    <property type="entry name" value="SAM/pointed_sf"/>
</dbReference>
<dbReference type="OrthoDB" id="3598281at2759"/>
<dbReference type="RefSeq" id="XP_034252052.1">
    <property type="nucleotide sequence ID" value="XM_034396161.1"/>
</dbReference>
<accession>A0A6P9A2L4</accession>
<dbReference type="Pfam" id="PF00536">
    <property type="entry name" value="SAM_1"/>
    <property type="match status" value="1"/>
</dbReference>
<organism evidence="4">
    <name type="scientific">Thrips palmi</name>
    <name type="common">Melon thrips</name>
    <dbReference type="NCBI Taxonomy" id="161013"/>
    <lineage>
        <taxon>Eukaryota</taxon>
        <taxon>Metazoa</taxon>
        <taxon>Ecdysozoa</taxon>
        <taxon>Arthropoda</taxon>
        <taxon>Hexapoda</taxon>
        <taxon>Insecta</taxon>
        <taxon>Pterygota</taxon>
        <taxon>Neoptera</taxon>
        <taxon>Paraneoptera</taxon>
        <taxon>Thysanoptera</taxon>
        <taxon>Terebrantia</taxon>
        <taxon>Thripoidea</taxon>
        <taxon>Thripidae</taxon>
        <taxon>Thrips</taxon>
    </lineage>
</organism>
<sequence>MEDLLKEWGVSDPTIIESFKANDIVVDDLSTLSEDDLRSLVPCIGPRNRIKRHIAMLLESSNNNSKQTVNSNPTKILLSEEASNTLGEILLDSEEATEENGERSNQSEGSGDQNERSEQSDRSGQSERSGSGSQSRTQSTTKARAEATKRPLAEAADFHNFLEHSPKGSSALKAFKANKKLTDLDRIKLCDAVVNRELKRQFGQTDIKRTV</sequence>
<feature type="domain" description="SAM" evidence="2">
    <location>
        <begin position="15"/>
        <end position="57"/>
    </location>
</feature>
<proteinExistence type="predicted"/>
<dbReference type="InParanoid" id="A0A6P9A2L4"/>
<feature type="compositionally biased region" description="Low complexity" evidence="1">
    <location>
        <begin position="126"/>
        <end position="141"/>
    </location>
</feature>
<evidence type="ECO:0000256" key="1">
    <source>
        <dbReference type="SAM" id="MobiDB-lite"/>
    </source>
</evidence>
<dbReference type="KEGG" id="tpal:117651805"/>
<keyword evidence="3" id="KW-1185">Reference proteome</keyword>
<evidence type="ECO:0000313" key="4">
    <source>
        <dbReference type="RefSeq" id="XP_034252052.1"/>
    </source>
</evidence>